<comment type="caution">
    <text evidence="1">The sequence shown here is derived from an EMBL/GenBank/DDBJ whole genome shotgun (WGS) entry which is preliminary data.</text>
</comment>
<evidence type="ECO:0000313" key="2">
    <source>
        <dbReference type="Proteomes" id="UP000773614"/>
    </source>
</evidence>
<organism evidence="1 2">
    <name type="scientific">Propylenella binzhouense</name>
    <dbReference type="NCBI Taxonomy" id="2555902"/>
    <lineage>
        <taxon>Bacteria</taxon>
        <taxon>Pseudomonadati</taxon>
        <taxon>Pseudomonadota</taxon>
        <taxon>Alphaproteobacteria</taxon>
        <taxon>Hyphomicrobiales</taxon>
        <taxon>Propylenellaceae</taxon>
        <taxon>Propylenella</taxon>
    </lineage>
</organism>
<dbReference type="Proteomes" id="UP000773614">
    <property type="component" value="Unassembled WGS sequence"/>
</dbReference>
<keyword evidence="2" id="KW-1185">Reference proteome</keyword>
<dbReference type="RefSeq" id="WP_161139390.1">
    <property type="nucleotide sequence ID" value="NZ_SPKJ01000009.1"/>
</dbReference>
<dbReference type="EMBL" id="SPKJ01000009">
    <property type="protein sequence ID" value="MYZ47040.1"/>
    <property type="molecule type" value="Genomic_DNA"/>
</dbReference>
<evidence type="ECO:0008006" key="3">
    <source>
        <dbReference type="Google" id="ProtNLM"/>
    </source>
</evidence>
<evidence type="ECO:0000313" key="1">
    <source>
        <dbReference type="EMBL" id="MYZ47040.1"/>
    </source>
</evidence>
<proteinExistence type="predicted"/>
<accession>A0A964T298</accession>
<dbReference type="OrthoDB" id="7041627at2"/>
<sequence length="229" mass="25290">MGRAPKVDHVRDAFIGEVDAAIALVAAIQALPSRVRPSNKPGLHPKYSGQVVGLAFMGLVASWEEFIERTLVRYLAGAQTKSGYLPKPKVGTADDISHAYELLSLDPDYNPSRDYLRVTNTRWVTRTADFYFVTHPYGCLTNQSDLLKHASSIRNRVAHDSDKCKAAFKATAIAFLQPPNDHLSQGYGPGALLTAKVQRHFGQQAIQTQKSHFNAYADPYRGLARKIVP</sequence>
<reference evidence="1" key="1">
    <citation type="submission" date="2019-03" db="EMBL/GenBank/DDBJ databases">
        <title>Afifella sp. nov., isolated from activated sludge.</title>
        <authorList>
            <person name="Li Q."/>
            <person name="Liu Y."/>
        </authorList>
    </citation>
    <scope>NUCLEOTIDE SEQUENCE</scope>
    <source>
        <strain evidence="1">L72</strain>
    </source>
</reference>
<protein>
    <recommendedName>
        <fullName evidence="3">RiboL-PSP-HEPN domain-containing protein</fullName>
    </recommendedName>
</protein>
<gene>
    <name evidence="1" type="ORF">E4O86_04855</name>
</gene>
<name>A0A964T298_9HYPH</name>
<dbReference type="AlphaFoldDB" id="A0A964T298"/>